<dbReference type="RefSeq" id="WP_157086142.1">
    <property type="nucleotide sequence ID" value="NZ_CP136137.1"/>
</dbReference>
<name>A0ABZ2U4G9_9ACTN</name>
<dbReference type="Proteomes" id="UP001479933">
    <property type="component" value="Chromosome"/>
</dbReference>
<proteinExistence type="predicted"/>
<protein>
    <submittedName>
        <fullName evidence="1">Uncharacterized protein</fullName>
    </submittedName>
</protein>
<dbReference type="EMBL" id="CP136137">
    <property type="protein sequence ID" value="WYY08638.1"/>
    <property type="molecule type" value="Genomic_DNA"/>
</dbReference>
<organism evidence="1 2">
    <name type="scientific">Gordonia hydrophobica</name>
    <dbReference type="NCBI Taxonomy" id="40516"/>
    <lineage>
        <taxon>Bacteria</taxon>
        <taxon>Bacillati</taxon>
        <taxon>Actinomycetota</taxon>
        <taxon>Actinomycetes</taxon>
        <taxon>Mycobacteriales</taxon>
        <taxon>Gordoniaceae</taxon>
        <taxon>Gordonia</taxon>
    </lineage>
</organism>
<reference evidence="1 2" key="1">
    <citation type="journal article" date="2023" name="Virus Evol.">
        <title>Computational host range prediction-The good, the bad, and the ugly.</title>
        <authorList>
            <person name="Howell A.A."/>
            <person name="Versoza C.J."/>
            <person name="Pfeifer S.P."/>
        </authorList>
    </citation>
    <scope>NUCLEOTIDE SEQUENCE [LARGE SCALE GENOMIC DNA]</scope>
    <source>
        <strain evidence="1 2">1610/1b</strain>
    </source>
</reference>
<evidence type="ECO:0000313" key="2">
    <source>
        <dbReference type="Proteomes" id="UP001479933"/>
    </source>
</evidence>
<keyword evidence="2" id="KW-1185">Reference proteome</keyword>
<gene>
    <name evidence="1" type="ORF">RVF87_06125</name>
</gene>
<accession>A0ABZ2U4G9</accession>
<evidence type="ECO:0000313" key="1">
    <source>
        <dbReference type="EMBL" id="WYY08638.1"/>
    </source>
</evidence>
<sequence>MTTELLQRIAAWRSLSDDEQVRQLRQRVVSEVVGNMRMEGQPVSEAWEVRARLSA</sequence>